<keyword evidence="3" id="KW-1185">Reference proteome</keyword>
<dbReference type="AlphaFoldDB" id="A0A9P9DGK5"/>
<protein>
    <submittedName>
        <fullName evidence="2">Uncharacterized protein</fullName>
    </submittedName>
</protein>
<dbReference type="OrthoDB" id="4500473at2759"/>
<gene>
    <name evidence="2" type="ORF">B0J13DRAFT_532665</name>
</gene>
<feature type="region of interest" description="Disordered" evidence="1">
    <location>
        <begin position="1"/>
        <end position="41"/>
    </location>
</feature>
<dbReference type="EMBL" id="JAGMUU010000031">
    <property type="protein sequence ID" value="KAH7118587.1"/>
    <property type="molecule type" value="Genomic_DNA"/>
</dbReference>
<accession>A0A9P9DGK5</accession>
<feature type="compositionally biased region" description="Polar residues" evidence="1">
    <location>
        <begin position="18"/>
        <end position="41"/>
    </location>
</feature>
<proteinExistence type="predicted"/>
<sequence length="233" mass="24958">MILKYPHRPTLSLGSLDPNKTPTIESVTETGHQNSTGSSRSTSAKAFAKAVDLASGFVGADTSRYRDLSFGNVDHEIRSFSHELKSKALRAIVQLRSVDNFITGRRLSWLNKRPVYVISGLQVAKIPFSVTKTAKSTSSSNARMSMLGNMSGGPVLAGGGGGATFAKEEHQTGGYNTAPDTSAFMTGPGNDKDGQELKLDEVTGQIVKECKEVTSMTEEHPIDDMVVVAFRSS</sequence>
<dbReference type="Proteomes" id="UP000717696">
    <property type="component" value="Unassembled WGS sequence"/>
</dbReference>
<reference evidence="2" key="1">
    <citation type="journal article" date="2021" name="Nat. Commun.">
        <title>Genetic determinants of endophytism in the Arabidopsis root mycobiome.</title>
        <authorList>
            <person name="Mesny F."/>
            <person name="Miyauchi S."/>
            <person name="Thiergart T."/>
            <person name="Pickel B."/>
            <person name="Atanasova L."/>
            <person name="Karlsson M."/>
            <person name="Huettel B."/>
            <person name="Barry K.W."/>
            <person name="Haridas S."/>
            <person name="Chen C."/>
            <person name="Bauer D."/>
            <person name="Andreopoulos W."/>
            <person name="Pangilinan J."/>
            <person name="LaButti K."/>
            <person name="Riley R."/>
            <person name="Lipzen A."/>
            <person name="Clum A."/>
            <person name="Drula E."/>
            <person name="Henrissat B."/>
            <person name="Kohler A."/>
            <person name="Grigoriev I.V."/>
            <person name="Martin F.M."/>
            <person name="Hacquard S."/>
        </authorList>
    </citation>
    <scope>NUCLEOTIDE SEQUENCE</scope>
    <source>
        <strain evidence="2">MPI-CAGE-AT-0021</strain>
    </source>
</reference>
<name>A0A9P9DGK5_9HYPO</name>
<evidence type="ECO:0000256" key="1">
    <source>
        <dbReference type="SAM" id="MobiDB-lite"/>
    </source>
</evidence>
<evidence type="ECO:0000313" key="2">
    <source>
        <dbReference type="EMBL" id="KAH7118587.1"/>
    </source>
</evidence>
<evidence type="ECO:0000313" key="3">
    <source>
        <dbReference type="Proteomes" id="UP000717696"/>
    </source>
</evidence>
<comment type="caution">
    <text evidence="2">The sequence shown here is derived from an EMBL/GenBank/DDBJ whole genome shotgun (WGS) entry which is preliminary data.</text>
</comment>
<organism evidence="2 3">
    <name type="scientific">Dactylonectria estremocensis</name>
    <dbReference type="NCBI Taxonomy" id="1079267"/>
    <lineage>
        <taxon>Eukaryota</taxon>
        <taxon>Fungi</taxon>
        <taxon>Dikarya</taxon>
        <taxon>Ascomycota</taxon>
        <taxon>Pezizomycotina</taxon>
        <taxon>Sordariomycetes</taxon>
        <taxon>Hypocreomycetidae</taxon>
        <taxon>Hypocreales</taxon>
        <taxon>Nectriaceae</taxon>
        <taxon>Dactylonectria</taxon>
    </lineage>
</organism>